<organism evidence="3 4">
    <name type="scientific">Seminavis robusta</name>
    <dbReference type="NCBI Taxonomy" id="568900"/>
    <lineage>
        <taxon>Eukaryota</taxon>
        <taxon>Sar</taxon>
        <taxon>Stramenopiles</taxon>
        <taxon>Ochrophyta</taxon>
        <taxon>Bacillariophyta</taxon>
        <taxon>Bacillariophyceae</taxon>
        <taxon>Bacillariophycidae</taxon>
        <taxon>Naviculales</taxon>
        <taxon>Naviculaceae</taxon>
        <taxon>Seminavis</taxon>
    </lineage>
</organism>
<dbReference type="Proteomes" id="UP001153069">
    <property type="component" value="Unassembled WGS sequence"/>
</dbReference>
<dbReference type="InterPro" id="IPR010031">
    <property type="entry name" value="FAD_lactone_oxidase-like"/>
</dbReference>
<name>A0A9N8H300_9STRA</name>
<dbReference type="SUPFAM" id="SSF53335">
    <property type="entry name" value="S-adenosyl-L-methionine-dependent methyltransferases"/>
    <property type="match status" value="1"/>
</dbReference>
<proteinExistence type="predicted"/>
<dbReference type="EMBL" id="CAICTM010000027">
    <property type="protein sequence ID" value="CAB9497907.1"/>
    <property type="molecule type" value="Genomic_DNA"/>
</dbReference>
<protein>
    <submittedName>
        <fullName evidence="3">Uncharacterized FAD-linked oxidoreductase YitY</fullName>
    </submittedName>
</protein>
<dbReference type="SUPFAM" id="SSF56176">
    <property type="entry name" value="FAD-binding/transporter-associated domain-like"/>
    <property type="match status" value="1"/>
</dbReference>
<dbReference type="GO" id="GO:0071949">
    <property type="term" value="F:FAD binding"/>
    <property type="evidence" value="ECO:0007669"/>
    <property type="project" value="InterPro"/>
</dbReference>
<feature type="domain" description="FAD-binding PCMH-type" evidence="2">
    <location>
        <begin position="42"/>
        <end position="220"/>
    </location>
</feature>
<dbReference type="PROSITE" id="PS51387">
    <property type="entry name" value="FAD_PCMH"/>
    <property type="match status" value="1"/>
</dbReference>
<dbReference type="InterPro" id="IPR029063">
    <property type="entry name" value="SAM-dependent_MTases_sf"/>
</dbReference>
<feature type="region of interest" description="Disordered" evidence="1">
    <location>
        <begin position="1067"/>
        <end position="1091"/>
    </location>
</feature>
<evidence type="ECO:0000313" key="4">
    <source>
        <dbReference type="Proteomes" id="UP001153069"/>
    </source>
</evidence>
<dbReference type="Pfam" id="PF01565">
    <property type="entry name" value="FAD_binding_4"/>
    <property type="match status" value="1"/>
</dbReference>
<gene>
    <name evidence="3" type="ORF">SEMRO_27_G018490.1</name>
</gene>
<dbReference type="Gene3D" id="3.30.465.10">
    <property type="match status" value="1"/>
</dbReference>
<evidence type="ECO:0000256" key="1">
    <source>
        <dbReference type="SAM" id="MobiDB-lite"/>
    </source>
</evidence>
<dbReference type="InterPro" id="IPR016167">
    <property type="entry name" value="FAD-bd_PCMH_sub1"/>
</dbReference>
<dbReference type="PANTHER" id="PTHR43762:SF1">
    <property type="entry name" value="D-ARABINONO-1,4-LACTONE OXIDASE"/>
    <property type="match status" value="1"/>
</dbReference>
<evidence type="ECO:0000259" key="2">
    <source>
        <dbReference type="PROSITE" id="PS51387"/>
    </source>
</evidence>
<sequence length="1713" mass="192080">MTTSEKDRDFDPLDGCVWPDPNPVSHGNCQNGLLLNDVSGLSETLVSRIFFPKTTADVESVLKQALDDDKRIGIRGTQHSMGGQSLQRDGYILDMKYLDHYQYSAQPEQEEEDVITVGTGCTWATVIRALNPHGKSPCVLQSYCNFSVGGTLSVNAHGITSDDTMASCVRSFVLVHYDDAQEGMVRTTLCTPQHELFSLALGGYGLFGVITEVTLAVTDNSDLILDSLKSLKVTPPEASNADPDDPRSEFERIWDACREDPSVDIKLARLNILTLETASLYVFRKDGLPVASRLPMRPKEISAVGRLLYKWALPLLKDYRQYREETQGQAIDMPPHNHETTRNEVLWESATPLSKLYTPFMVAHDSFVLQEFFVPQDQFQPWIQQARPIFQEIDAYQKQGTDQVPPQSLVLLNTTIRYVNQDAITALPYSYSHHHHHHQKGCYAFVLYYRIRKTPPVELDLGNFHNRLAEIAVGMGGTFYLPYRKCYDSNLLRQAYPQIEAFAKKKELHDPRGIFSNAWFEHYLLPMCSAEFQAKWTQDTSKENTPEQPDNNVVTTDAMAEEDFVKALPRNDDPDLTRRSNSFRKLLRNRSLLKQFEQEFLVHVFHIASPADVTRIMAHAAADPRNRDDADIYKVVYDYFQKESSPVTKAQRGWRGIRQLCRQKAELTHQTAAMLHRLGLLGCIRSYVSLGDHGKTVRSFQEAQVFASDYQVWIAHKFEPDDETSLNVVLERCGMDPVGEKVPFDYLEDEPSEKLSVIPSGVVDLVTINQGLHHMPPSKLYGVLSEVYRMLAPGGLFIFREHDLRLEPSSTSGTNTDVAMLDMAHSIFNAVTGVSPDDEASEIRAFRPLTEWRDLCRRTGFVDTMLYGLEVGDCTYDFMLCFRKEGNPETIQRPADFFSSQTKRMDPPELPIFGAVRTLLSQVPAFVGIYAADGVNLLLANLPRLRSAIDQFILCDLPEALQADARCQEFLETEQFLEIPKKIHGLFVLFVNKLQELGTGAKSLLDAGQVRQISNIAGLLSMKEVWLILPTIKRRSVQTPEAVERVEQMVLEFVEENIPMLLQVGESKQEPDAPANENAASPGSPEADESVTAEEVMLMIETLQSEIPGILDPKVVLPNSGFTLTQQSALVGASASSDLHAFAERVAWLHDRSSFTELRDALVGPNQSVLQTKHLPTKDRLLSPQHPWHRSMIAFFKGPRVILNQSTLFGVRMVGLSDFIDVYNEAKTLAQREQARRAENASGLSSDAVAVLQFLTKEVSSDEHIKEVSIRFDAGGSHGSRDLFDVGEILFASFGYSSLTSKPSDVTNELKDLQRSLALGRRSASGAGNPIVTSLMEEPHAGRPGWLPVREEILKGFRNRGNATQAGDSARRFVVKAGTLGMAGSNNLKVQYRPLWTSVPAGDVANLCQFAQGANLVDPTFHANDGHYMWFKLPEWMQVEVISKLATSLDHTPWYYFPFSEFMANYFRVLLQVCLIVSKEYGLVTAYASVPFFYDLVPGIIMSALFAQLQALAVPITKALEPPNEAVMVEEILFLMPFDSSSHLHESPQSLLKRLVDSRIRSAHLICKPISNKGGMGLYRMVVPTYKAMGEILVQMALALPSARLLQISNQQVVQVLLAVSLEEEEEEGRPLAAGNNDTVDSTVRKINNVEGLEVVMRFQYPADNIARRLEGETKAREVHLAVKAQVCQLLTLLHMVSWNDRITVKQIYDFWA</sequence>
<accession>A0A9N8H300</accession>
<dbReference type="InterPro" id="IPR036318">
    <property type="entry name" value="FAD-bd_PCMH-like_sf"/>
</dbReference>
<dbReference type="PANTHER" id="PTHR43762">
    <property type="entry name" value="L-GULONOLACTONE OXIDASE"/>
    <property type="match status" value="1"/>
</dbReference>
<dbReference type="InterPro" id="IPR006094">
    <property type="entry name" value="Oxid_FAD_bind_N"/>
</dbReference>
<dbReference type="OrthoDB" id="415825at2759"/>
<keyword evidence="4" id="KW-1185">Reference proteome</keyword>
<dbReference type="GO" id="GO:0016899">
    <property type="term" value="F:oxidoreductase activity, acting on the CH-OH group of donors, oxygen as acceptor"/>
    <property type="evidence" value="ECO:0007669"/>
    <property type="project" value="InterPro"/>
</dbReference>
<dbReference type="InterPro" id="IPR016166">
    <property type="entry name" value="FAD-bd_PCMH"/>
</dbReference>
<dbReference type="Gene3D" id="3.40.50.150">
    <property type="entry name" value="Vaccinia Virus protein VP39"/>
    <property type="match status" value="1"/>
</dbReference>
<dbReference type="Gene3D" id="3.30.43.10">
    <property type="entry name" value="Uridine Diphospho-n-acetylenolpyruvylglucosamine Reductase, domain 2"/>
    <property type="match status" value="1"/>
</dbReference>
<comment type="caution">
    <text evidence="3">The sequence shown here is derived from an EMBL/GenBank/DDBJ whole genome shotgun (WGS) entry which is preliminary data.</text>
</comment>
<dbReference type="InterPro" id="IPR016169">
    <property type="entry name" value="FAD-bd_PCMH_sub2"/>
</dbReference>
<evidence type="ECO:0000313" key="3">
    <source>
        <dbReference type="EMBL" id="CAB9497907.1"/>
    </source>
</evidence>
<dbReference type="InterPro" id="IPR013216">
    <property type="entry name" value="Methyltransf_11"/>
</dbReference>
<reference evidence="3" key="1">
    <citation type="submission" date="2020-06" db="EMBL/GenBank/DDBJ databases">
        <authorList>
            <consortium name="Plant Systems Biology data submission"/>
        </authorList>
    </citation>
    <scope>NUCLEOTIDE SEQUENCE</scope>
    <source>
        <strain evidence="3">D6</strain>
    </source>
</reference>
<dbReference type="Pfam" id="PF08241">
    <property type="entry name" value="Methyltransf_11"/>
    <property type="match status" value="1"/>
</dbReference>
<dbReference type="GO" id="GO:0008757">
    <property type="term" value="F:S-adenosylmethionine-dependent methyltransferase activity"/>
    <property type="evidence" value="ECO:0007669"/>
    <property type="project" value="InterPro"/>
</dbReference>